<keyword evidence="2" id="KW-1185">Reference proteome</keyword>
<evidence type="ECO:0000313" key="2">
    <source>
        <dbReference type="Proteomes" id="UP000602284"/>
    </source>
</evidence>
<dbReference type="EMBL" id="JAEQNB010000001">
    <property type="protein sequence ID" value="MBL0385728.1"/>
    <property type="molecule type" value="Genomic_DNA"/>
</dbReference>
<comment type="caution">
    <text evidence="1">The sequence shown here is derived from an EMBL/GenBank/DDBJ whole genome shotgun (WGS) entry which is preliminary data.</text>
</comment>
<dbReference type="Gene3D" id="2.130.10.10">
    <property type="entry name" value="YVTN repeat-like/Quinoprotein amine dehydrogenase"/>
    <property type="match status" value="1"/>
</dbReference>
<evidence type="ECO:0008006" key="3">
    <source>
        <dbReference type="Google" id="ProtNLM"/>
    </source>
</evidence>
<protein>
    <recommendedName>
        <fullName evidence="3">Sortilin N-terminal domain-containing protein</fullName>
    </recommendedName>
</protein>
<sequence>MQRWSRWVLGGVLGLGVLGVVYSGLNEGNKIDPIQGLAYSPDGKTLYLATDTGILHYSDETGWVKPEKQQRISGFTAAHDALYIGNDGLQKSTDGGKTFEKIGASGLKFDFLAASLHGNTIYAYSLKNGLTYTQDEGKTWTHVAAKGLEGDEILSLAANPEDDRWIGVGTKRGMAMSGDRGETFDVGYSENVMADNTPVTALLFDSHDPDLPVMGLSYKGTPQIAIGPFSPKLYISSIKGGPGFWNQPLKKLYALHPNDEATHILANPSSGTDYIITTNKGDVIRFSPLSSAYPKKLIDHGTLLQP</sequence>
<organism evidence="1 2">
    <name type="scientific">Tumebacillus amylolyticus</name>
    <dbReference type="NCBI Taxonomy" id="2801339"/>
    <lineage>
        <taxon>Bacteria</taxon>
        <taxon>Bacillati</taxon>
        <taxon>Bacillota</taxon>
        <taxon>Bacilli</taxon>
        <taxon>Bacillales</taxon>
        <taxon>Alicyclobacillaceae</taxon>
        <taxon>Tumebacillus</taxon>
    </lineage>
</organism>
<reference evidence="1 2" key="1">
    <citation type="submission" date="2021-01" db="EMBL/GenBank/DDBJ databases">
        <title>Tumebacillus sp. strain ITR2 16S ribosomal RNA gene Genome sequencing and assembly.</title>
        <authorList>
            <person name="Kang M."/>
        </authorList>
    </citation>
    <scope>NUCLEOTIDE SEQUENCE [LARGE SCALE GENOMIC DNA]</scope>
    <source>
        <strain evidence="1 2">ITR2</strain>
    </source>
</reference>
<dbReference type="SUPFAM" id="SSF110296">
    <property type="entry name" value="Oligoxyloglucan reducing end-specific cellobiohydrolase"/>
    <property type="match status" value="1"/>
</dbReference>
<proteinExistence type="predicted"/>
<gene>
    <name evidence="1" type="ORF">JJB07_03605</name>
</gene>
<dbReference type="InterPro" id="IPR015943">
    <property type="entry name" value="WD40/YVTN_repeat-like_dom_sf"/>
</dbReference>
<dbReference type="Proteomes" id="UP000602284">
    <property type="component" value="Unassembled WGS sequence"/>
</dbReference>
<evidence type="ECO:0000313" key="1">
    <source>
        <dbReference type="EMBL" id="MBL0385728.1"/>
    </source>
</evidence>
<accession>A0ABS1J614</accession>
<dbReference type="RefSeq" id="WP_201631197.1">
    <property type="nucleotide sequence ID" value="NZ_JAEQNB010000001.1"/>
</dbReference>
<name>A0ABS1J614_9BACL</name>